<comment type="caution">
    <text evidence="6">The sequence shown here is derived from an EMBL/GenBank/DDBJ whole genome shotgun (WGS) entry which is preliminary data.</text>
</comment>
<dbReference type="SUPFAM" id="SSF55248">
    <property type="entry name" value="PCD-like"/>
    <property type="match status" value="1"/>
</dbReference>
<feature type="region of interest" description="Disordered" evidence="5">
    <location>
        <begin position="1"/>
        <end position="46"/>
    </location>
</feature>
<proteinExistence type="inferred from homology"/>
<evidence type="ECO:0000256" key="3">
    <source>
        <dbReference type="ARBA" id="ARBA00013252"/>
    </source>
</evidence>
<dbReference type="OrthoDB" id="3263285at2759"/>
<gene>
    <name evidence="6" type="ORF">D9619_011642</name>
</gene>
<sequence length="187" mass="21779">MRNNNDNINSFGRQQIRNYTQSDTSAAPATTMPEEVNQEGTQEGPLGLRFPEWIKRTKVMPRLTEEDLTERLHPLTDKYLWQKMSRSTEDDHLYRRYVFKGPRSARRFVAFLMQIEEEYDHHTAFTLSSEKRPVVQVLTQTHVMDGGPGISLKDLHLAALTEQHYRSGNYEPKTVDPTLRDVWNLSS</sequence>
<reference evidence="6 7" key="1">
    <citation type="journal article" date="2020" name="ISME J.">
        <title>Uncovering the hidden diversity of litter-decomposition mechanisms in mushroom-forming fungi.</title>
        <authorList>
            <person name="Floudas D."/>
            <person name="Bentzer J."/>
            <person name="Ahren D."/>
            <person name="Johansson T."/>
            <person name="Persson P."/>
            <person name="Tunlid A."/>
        </authorList>
    </citation>
    <scope>NUCLEOTIDE SEQUENCE [LARGE SCALE GENOMIC DNA]</scope>
    <source>
        <strain evidence="6 7">CBS 101986</strain>
    </source>
</reference>
<dbReference type="GO" id="GO:0006729">
    <property type="term" value="P:tetrahydrobiopterin biosynthetic process"/>
    <property type="evidence" value="ECO:0007669"/>
    <property type="project" value="InterPro"/>
</dbReference>
<protein>
    <recommendedName>
        <fullName evidence="3">4a-hydroxytetrahydrobiopterin dehydratase</fullName>
        <ecNumber evidence="3">4.2.1.96</ecNumber>
    </recommendedName>
</protein>
<dbReference type="InterPro" id="IPR001533">
    <property type="entry name" value="Pterin_deHydtase"/>
</dbReference>
<keyword evidence="7" id="KW-1185">Reference proteome</keyword>
<dbReference type="Proteomes" id="UP000567179">
    <property type="component" value="Unassembled WGS sequence"/>
</dbReference>
<evidence type="ECO:0000256" key="2">
    <source>
        <dbReference type="ARBA" id="ARBA00006472"/>
    </source>
</evidence>
<evidence type="ECO:0000256" key="5">
    <source>
        <dbReference type="SAM" id="MobiDB-lite"/>
    </source>
</evidence>
<evidence type="ECO:0000256" key="4">
    <source>
        <dbReference type="ARBA" id="ARBA00023239"/>
    </source>
</evidence>
<keyword evidence="4" id="KW-0456">Lyase</keyword>
<dbReference type="EMBL" id="JAACJJ010000003">
    <property type="protein sequence ID" value="KAF5328812.1"/>
    <property type="molecule type" value="Genomic_DNA"/>
</dbReference>
<organism evidence="6 7">
    <name type="scientific">Psilocybe cf. subviscida</name>
    <dbReference type="NCBI Taxonomy" id="2480587"/>
    <lineage>
        <taxon>Eukaryota</taxon>
        <taxon>Fungi</taxon>
        <taxon>Dikarya</taxon>
        <taxon>Basidiomycota</taxon>
        <taxon>Agaricomycotina</taxon>
        <taxon>Agaricomycetes</taxon>
        <taxon>Agaricomycetidae</taxon>
        <taxon>Agaricales</taxon>
        <taxon>Agaricineae</taxon>
        <taxon>Strophariaceae</taxon>
        <taxon>Psilocybe</taxon>
    </lineage>
</organism>
<dbReference type="Pfam" id="PF01329">
    <property type="entry name" value="Pterin_4a"/>
    <property type="match status" value="1"/>
</dbReference>
<dbReference type="Gene3D" id="3.30.1360.20">
    <property type="entry name" value="Transcriptional coactivator/pterin dehydratase"/>
    <property type="match status" value="1"/>
</dbReference>
<evidence type="ECO:0000256" key="1">
    <source>
        <dbReference type="ARBA" id="ARBA00001554"/>
    </source>
</evidence>
<accession>A0A8H5F9V1</accession>
<dbReference type="InterPro" id="IPR036428">
    <property type="entry name" value="PCD_sf"/>
</dbReference>
<dbReference type="EC" id="4.2.1.96" evidence="3"/>
<name>A0A8H5F9V1_9AGAR</name>
<feature type="compositionally biased region" description="Polar residues" evidence="5">
    <location>
        <begin position="1"/>
        <end position="28"/>
    </location>
</feature>
<evidence type="ECO:0000313" key="6">
    <source>
        <dbReference type="EMBL" id="KAF5328812.1"/>
    </source>
</evidence>
<comment type="similarity">
    <text evidence="2">Belongs to the pterin-4-alpha-carbinolamine dehydratase family.</text>
</comment>
<comment type="catalytic activity">
    <reaction evidence="1">
        <text>(4aS,6R)-4a-hydroxy-L-erythro-5,6,7,8-tetrahydrobiopterin = (6R)-L-erythro-6,7-dihydrobiopterin + H2O</text>
        <dbReference type="Rhea" id="RHEA:11920"/>
        <dbReference type="ChEBI" id="CHEBI:15377"/>
        <dbReference type="ChEBI" id="CHEBI:15642"/>
        <dbReference type="ChEBI" id="CHEBI:43120"/>
        <dbReference type="EC" id="4.2.1.96"/>
    </reaction>
</comment>
<dbReference type="AlphaFoldDB" id="A0A8H5F9V1"/>
<dbReference type="GO" id="GO:0008124">
    <property type="term" value="F:4-alpha-hydroxytetrahydrobiopterin dehydratase activity"/>
    <property type="evidence" value="ECO:0007669"/>
    <property type="project" value="UniProtKB-EC"/>
</dbReference>
<evidence type="ECO:0000313" key="7">
    <source>
        <dbReference type="Proteomes" id="UP000567179"/>
    </source>
</evidence>